<dbReference type="EC" id="3.2.1.23" evidence="3 6"/>
<feature type="active site" description="Proton donor" evidence="7">
    <location>
        <position position="165"/>
    </location>
</feature>
<feature type="active site" description="Nucleophile" evidence="7">
    <location>
        <position position="323"/>
    </location>
</feature>
<feature type="binding site" evidence="8">
    <location>
        <position position="164"/>
    </location>
    <ligand>
        <name>substrate</name>
    </ligand>
</feature>
<feature type="binding site" evidence="9">
    <location>
        <position position="173"/>
    </location>
    <ligand>
        <name>Zn(2+)</name>
        <dbReference type="ChEBI" id="CHEBI:29105"/>
    </ligand>
</feature>
<accession>A0A5C8UVW3</accession>
<dbReference type="Pfam" id="PF08532">
    <property type="entry name" value="Glyco_hydro_42M"/>
    <property type="match status" value="1"/>
</dbReference>
<dbReference type="Pfam" id="PF02449">
    <property type="entry name" value="Glyco_hydro_42"/>
    <property type="match status" value="1"/>
</dbReference>
<evidence type="ECO:0000256" key="9">
    <source>
        <dbReference type="PIRSR" id="PIRSR001084-3"/>
    </source>
</evidence>
<name>A0A5C8UVW3_9MICO</name>
<evidence type="ECO:0000259" key="10">
    <source>
        <dbReference type="Pfam" id="PF02449"/>
    </source>
</evidence>
<dbReference type="GO" id="GO:0004565">
    <property type="term" value="F:beta-galactosidase activity"/>
    <property type="evidence" value="ECO:0007669"/>
    <property type="project" value="UniProtKB-EC"/>
</dbReference>
<keyword evidence="14" id="KW-1185">Reference proteome</keyword>
<organism evidence="13 14">
    <name type="scientific">Lacisediminihabitans profunda</name>
    <dbReference type="NCBI Taxonomy" id="2594790"/>
    <lineage>
        <taxon>Bacteria</taxon>
        <taxon>Bacillati</taxon>
        <taxon>Actinomycetota</taxon>
        <taxon>Actinomycetes</taxon>
        <taxon>Micrococcales</taxon>
        <taxon>Microbacteriaceae</taxon>
        <taxon>Lacisediminihabitans</taxon>
    </lineage>
</organism>
<feature type="domain" description="Beta-galactosidase trimerisation" evidence="11">
    <location>
        <begin position="412"/>
        <end position="613"/>
    </location>
</feature>
<dbReference type="PANTHER" id="PTHR36447">
    <property type="entry name" value="BETA-GALACTOSIDASE GANA"/>
    <property type="match status" value="1"/>
</dbReference>
<keyword evidence="5 6" id="KW-0326">Glycosidase</keyword>
<evidence type="ECO:0000256" key="2">
    <source>
        <dbReference type="ARBA" id="ARBA00005940"/>
    </source>
</evidence>
<evidence type="ECO:0000256" key="8">
    <source>
        <dbReference type="PIRSR" id="PIRSR001084-2"/>
    </source>
</evidence>
<dbReference type="AlphaFoldDB" id="A0A5C8UVW3"/>
<comment type="caution">
    <text evidence="13">The sequence shown here is derived from an EMBL/GenBank/DDBJ whole genome shotgun (WGS) entry which is preliminary data.</text>
</comment>
<evidence type="ECO:0000259" key="11">
    <source>
        <dbReference type="Pfam" id="PF08532"/>
    </source>
</evidence>
<evidence type="ECO:0000256" key="4">
    <source>
        <dbReference type="ARBA" id="ARBA00022801"/>
    </source>
</evidence>
<proteinExistence type="inferred from homology"/>
<evidence type="ECO:0000256" key="7">
    <source>
        <dbReference type="PIRSR" id="PIRSR001084-1"/>
    </source>
</evidence>
<evidence type="ECO:0000313" key="13">
    <source>
        <dbReference type="EMBL" id="TXN32495.1"/>
    </source>
</evidence>
<dbReference type="GO" id="GO:0009341">
    <property type="term" value="C:beta-galactosidase complex"/>
    <property type="evidence" value="ECO:0007669"/>
    <property type="project" value="InterPro"/>
</dbReference>
<protein>
    <recommendedName>
        <fullName evidence="3 6">Beta-galactosidase</fullName>
        <shortName evidence="6">Beta-gal</shortName>
        <ecNumber evidence="3 6">3.2.1.23</ecNumber>
    </recommendedName>
</protein>
<dbReference type="GO" id="GO:0006012">
    <property type="term" value="P:galactose metabolic process"/>
    <property type="evidence" value="ECO:0007669"/>
    <property type="project" value="InterPro"/>
</dbReference>
<dbReference type="EMBL" id="VRMG01000003">
    <property type="protein sequence ID" value="TXN32495.1"/>
    <property type="molecule type" value="Genomic_DNA"/>
</dbReference>
<dbReference type="Proteomes" id="UP000321379">
    <property type="component" value="Unassembled WGS sequence"/>
</dbReference>
<dbReference type="InterPro" id="IPR013780">
    <property type="entry name" value="Glyco_hydro_b"/>
</dbReference>
<dbReference type="InterPro" id="IPR017853">
    <property type="entry name" value="GH"/>
</dbReference>
<feature type="binding site" evidence="8">
    <location>
        <position position="331"/>
    </location>
    <ligand>
        <name>substrate</name>
    </ligand>
</feature>
<dbReference type="RefSeq" id="WP_147782042.1">
    <property type="nucleotide sequence ID" value="NZ_VRMG01000003.1"/>
</dbReference>
<evidence type="ECO:0000256" key="3">
    <source>
        <dbReference type="ARBA" id="ARBA00012756"/>
    </source>
</evidence>
<feature type="domain" description="Beta-galactosidase C-terminal" evidence="12">
    <location>
        <begin position="622"/>
        <end position="678"/>
    </location>
</feature>
<dbReference type="InterPro" id="IPR003476">
    <property type="entry name" value="Glyco_hydro_42"/>
</dbReference>
<dbReference type="Gene3D" id="2.60.40.1180">
    <property type="entry name" value="Golgi alpha-mannosidase II"/>
    <property type="match status" value="1"/>
</dbReference>
<dbReference type="InterPro" id="IPR013739">
    <property type="entry name" value="Beta_galactosidase_C"/>
</dbReference>
<keyword evidence="9" id="KW-0862">Zinc</keyword>
<evidence type="ECO:0000256" key="1">
    <source>
        <dbReference type="ARBA" id="ARBA00001412"/>
    </source>
</evidence>
<dbReference type="PIRSF" id="PIRSF001084">
    <property type="entry name" value="B-galactosidase"/>
    <property type="match status" value="1"/>
</dbReference>
<comment type="similarity">
    <text evidence="2 6">Belongs to the glycosyl hydrolase 42 family.</text>
</comment>
<gene>
    <name evidence="13" type="ORF">FVP33_02510</name>
</gene>
<feature type="binding site" evidence="8">
    <location>
        <position position="126"/>
    </location>
    <ligand>
        <name>substrate</name>
    </ligand>
</feature>
<keyword evidence="4 6" id="KW-0378">Hydrolase</keyword>
<comment type="catalytic activity">
    <reaction evidence="1 6">
        <text>Hydrolysis of terminal non-reducing beta-D-galactose residues in beta-D-galactosides.</text>
        <dbReference type="EC" id="3.2.1.23"/>
    </reaction>
</comment>
<sequence length="696" mass="75460">MNDLVSHSADLDAPTTFPAIADGFAFGGDYNPEQWPESVWAEDIELMRRAGVTTATVGVFSWGLLERSDGVFDWGWLDRVLDLLHENGIGVALATPTAAPPMWLMKAHPDIATVDENGVRTASGGRLAWSPSSAVFRRYALRMVRAVAERYGSHPALKLWHVSNEIGNENAICYSDETGVAWQSWLAEKYSDVDVINDAWGTAFWGHHFGAIEEIHSPRFARTNHNPGLLLDYSRFTSDALLGHYIAERAVLREVTPHVPITTNFMVMGEPGAADYSRWAREVDIVANDHYLRRDDPYPNSDLSFSADRVRGMAGGGPWLLMEHSTGAVNWQGINLAKTPGQLARNSLAHIARGSEGALYFQWRQSTAGAEQYHSGMLPHAGAESRIFREVADFGALLKRIAPAAGTVVVKARVAMLFDDQTAWLLRATRGPSDALRAVDLPKALHRAFTTRGIAVDVLPSGAPLQGYDVILAPTLPLADATTVTILERAAERGAHVLVGFHSGVMNPHGRVLTGGYPGRFRDMLGIRVTEVLPLLRKERVATNAGWHGEIWTEDLEAGDAEVLAHYTEGVLAGVPALTRRRIGSGTASYLATRPDERGLTAVVDSYIKLAGLSPVAPLEEGLEVTRRTGESGSFLFAINHDLDRPRVLSAAGLDLVSGRECDGDFAIAAGGVAVIRERLESSKANSIAPAKVTAV</sequence>
<dbReference type="SUPFAM" id="SSF51445">
    <property type="entry name" value="(Trans)glycosidases"/>
    <property type="match status" value="1"/>
</dbReference>
<dbReference type="Gene3D" id="3.40.50.880">
    <property type="match status" value="1"/>
</dbReference>
<dbReference type="GO" id="GO:0046872">
    <property type="term" value="F:metal ion binding"/>
    <property type="evidence" value="ECO:0007669"/>
    <property type="project" value="UniProtKB-KW"/>
</dbReference>
<dbReference type="PANTHER" id="PTHR36447:SF1">
    <property type="entry name" value="BETA-GALACTOSIDASE GANA"/>
    <property type="match status" value="1"/>
</dbReference>
<evidence type="ECO:0000256" key="6">
    <source>
        <dbReference type="PIRNR" id="PIRNR001084"/>
    </source>
</evidence>
<dbReference type="InterPro" id="IPR013738">
    <property type="entry name" value="Beta_galactosidase_Trimer"/>
</dbReference>
<dbReference type="CDD" id="cd03143">
    <property type="entry name" value="A4_beta-galactosidase_middle_domain"/>
    <property type="match status" value="1"/>
</dbReference>
<keyword evidence="9" id="KW-0479">Metal-binding</keyword>
<dbReference type="Pfam" id="PF08533">
    <property type="entry name" value="Glyco_hydro_42C"/>
    <property type="match status" value="1"/>
</dbReference>
<dbReference type="SUPFAM" id="SSF52317">
    <property type="entry name" value="Class I glutamine amidotransferase-like"/>
    <property type="match status" value="1"/>
</dbReference>
<evidence type="ECO:0000313" key="14">
    <source>
        <dbReference type="Proteomes" id="UP000321379"/>
    </source>
</evidence>
<dbReference type="InterPro" id="IPR013529">
    <property type="entry name" value="Glyco_hydro_42_N"/>
</dbReference>
<dbReference type="Gene3D" id="3.20.20.80">
    <property type="entry name" value="Glycosidases"/>
    <property type="match status" value="1"/>
</dbReference>
<evidence type="ECO:0000256" key="5">
    <source>
        <dbReference type="ARBA" id="ARBA00023295"/>
    </source>
</evidence>
<dbReference type="InterPro" id="IPR029062">
    <property type="entry name" value="Class_I_gatase-like"/>
</dbReference>
<feature type="domain" description="Glycoside hydrolase family 42 N-terminal" evidence="10">
    <location>
        <begin position="29"/>
        <end position="400"/>
    </location>
</feature>
<evidence type="ECO:0000259" key="12">
    <source>
        <dbReference type="Pfam" id="PF08533"/>
    </source>
</evidence>
<reference evidence="13 14" key="1">
    <citation type="submission" date="2019-08" db="EMBL/GenBank/DDBJ databases">
        <title>Bacterial whole genome sequence for Glaciihabitans sp. CHu50b-6-2.</title>
        <authorList>
            <person name="Jin L."/>
        </authorList>
    </citation>
    <scope>NUCLEOTIDE SEQUENCE [LARGE SCALE GENOMIC DNA]</scope>
    <source>
        <strain evidence="13 14">CHu50b-6-2</strain>
    </source>
</reference>